<dbReference type="AlphaFoldDB" id="A0A9X2V4G9"/>
<sequence length="139" mass="15437">MPDDASNEPVRFGFSATLRVLCAADRHDEIETVTGLTPTHQHEHGDPGLLGRPWPKDLWVLESPLPRGAPLDKHLGGLWERVQPHQAFFRELAAEDGIDVDLFCGYRSDCAECGFEVQPEALEIVQALPIPLEVSVVFE</sequence>
<gene>
    <name evidence="1" type="ORF">GGP45_000022</name>
</gene>
<name>A0A9X2V4G9_9BACT</name>
<organism evidence="1 2">
    <name type="scientific">Salinibacter ruber</name>
    <dbReference type="NCBI Taxonomy" id="146919"/>
    <lineage>
        <taxon>Bacteria</taxon>
        <taxon>Pseudomonadati</taxon>
        <taxon>Rhodothermota</taxon>
        <taxon>Rhodothermia</taxon>
        <taxon>Rhodothermales</taxon>
        <taxon>Salinibacteraceae</taxon>
        <taxon>Salinibacter</taxon>
    </lineage>
</organism>
<dbReference type="RefSeq" id="WP_259039606.1">
    <property type="nucleotide sequence ID" value="NZ_JANUAR010000007.1"/>
</dbReference>
<evidence type="ECO:0000313" key="2">
    <source>
        <dbReference type="Proteomes" id="UP001155144"/>
    </source>
</evidence>
<evidence type="ECO:0000313" key="1">
    <source>
        <dbReference type="EMBL" id="MCS4119704.1"/>
    </source>
</evidence>
<dbReference type="Pfam" id="PF14106">
    <property type="entry name" value="DUF4279"/>
    <property type="match status" value="1"/>
</dbReference>
<dbReference type="EMBL" id="JANUBL010000001">
    <property type="protein sequence ID" value="MCS4119704.1"/>
    <property type="molecule type" value="Genomic_DNA"/>
</dbReference>
<dbReference type="InterPro" id="IPR025459">
    <property type="entry name" value="DUF4279"/>
</dbReference>
<evidence type="ECO:0008006" key="3">
    <source>
        <dbReference type="Google" id="ProtNLM"/>
    </source>
</evidence>
<proteinExistence type="predicted"/>
<protein>
    <recommendedName>
        <fullName evidence="3">DUF4279 domain-containing protein</fullName>
    </recommendedName>
</protein>
<comment type="caution">
    <text evidence="1">The sequence shown here is derived from an EMBL/GenBank/DDBJ whole genome shotgun (WGS) entry which is preliminary data.</text>
</comment>
<dbReference type="Proteomes" id="UP001155144">
    <property type="component" value="Unassembled WGS sequence"/>
</dbReference>
<reference evidence="1" key="1">
    <citation type="submission" date="2022-08" db="EMBL/GenBank/DDBJ databases">
        <title>Genomic Encyclopedia of Type Strains, Phase V (KMG-V): Genome sequencing to study the core and pangenomes of soil and plant-associated prokaryotes.</title>
        <authorList>
            <person name="Whitman W."/>
        </authorList>
    </citation>
    <scope>NUCLEOTIDE SEQUENCE</scope>
    <source>
        <strain evidence="1">SP3026</strain>
    </source>
</reference>
<accession>A0A9X2V4G9</accession>